<protein>
    <recommendedName>
        <fullName evidence="2">NADAR domain-containing protein</fullName>
    </recommendedName>
</protein>
<reference evidence="3" key="1">
    <citation type="submission" date="2022-10" db="EMBL/GenBank/DDBJ databases">
        <title>Novel sulphate-reducing endosymbionts in the free-living metamonad Anaeramoeba.</title>
        <authorList>
            <person name="Jerlstrom-Hultqvist J."/>
            <person name="Cepicka I."/>
            <person name="Gallot-Lavallee L."/>
            <person name="Salas-Leiva D."/>
            <person name="Curtis B.A."/>
            <person name="Zahonova K."/>
            <person name="Pipaliya S."/>
            <person name="Dacks J."/>
            <person name="Roger A.J."/>
        </authorList>
    </citation>
    <scope>NUCLEOTIDE SEQUENCE</scope>
    <source>
        <strain evidence="3">BMAN</strain>
    </source>
</reference>
<evidence type="ECO:0000256" key="1">
    <source>
        <dbReference type="SAM" id="Coils"/>
    </source>
</evidence>
<dbReference type="Gene3D" id="1.10.357.40">
    <property type="entry name" value="YbiA-like"/>
    <property type="match status" value="1"/>
</dbReference>
<dbReference type="CDD" id="cd15457">
    <property type="entry name" value="NADAR"/>
    <property type="match status" value="1"/>
</dbReference>
<accession>A0A9Q0LDJ8</accession>
<dbReference type="Proteomes" id="UP001149090">
    <property type="component" value="Unassembled WGS sequence"/>
</dbReference>
<feature type="domain" description="NADAR" evidence="2">
    <location>
        <begin position="1"/>
        <end position="61"/>
    </location>
</feature>
<dbReference type="OMA" id="RTRNDAY"/>
<name>A0A9Q0LDJ8_ANAIG</name>
<proteinExistence type="predicted"/>
<keyword evidence="4" id="KW-1185">Reference proteome</keyword>
<dbReference type="EMBL" id="JAPDFW010000092">
    <property type="protein sequence ID" value="KAJ5070907.1"/>
    <property type="molecule type" value="Genomic_DNA"/>
</dbReference>
<dbReference type="InterPro" id="IPR037238">
    <property type="entry name" value="YbiA-like_sf"/>
</dbReference>
<gene>
    <name evidence="3" type="ORF">M0811_01888</name>
</gene>
<dbReference type="SUPFAM" id="SSF143990">
    <property type="entry name" value="YbiA-like"/>
    <property type="match status" value="1"/>
</dbReference>
<sequence length="76" mass="8916">MKEVVFAKFDQNEELKKLLFETGDALLVEDARNDYYWGRGASGKGKNKLGHILMEVRAELKEKEEKKEKENEKEKK</sequence>
<dbReference type="InterPro" id="IPR012816">
    <property type="entry name" value="NADAR"/>
</dbReference>
<dbReference type="AlphaFoldDB" id="A0A9Q0LDJ8"/>
<evidence type="ECO:0000259" key="2">
    <source>
        <dbReference type="Pfam" id="PF08719"/>
    </source>
</evidence>
<dbReference type="Pfam" id="PF08719">
    <property type="entry name" value="NADAR"/>
    <property type="match status" value="1"/>
</dbReference>
<evidence type="ECO:0000313" key="3">
    <source>
        <dbReference type="EMBL" id="KAJ5070907.1"/>
    </source>
</evidence>
<keyword evidence="1" id="KW-0175">Coiled coil</keyword>
<organism evidence="3 4">
    <name type="scientific">Anaeramoeba ignava</name>
    <name type="common">Anaerobic marine amoeba</name>
    <dbReference type="NCBI Taxonomy" id="1746090"/>
    <lineage>
        <taxon>Eukaryota</taxon>
        <taxon>Metamonada</taxon>
        <taxon>Anaeramoebidae</taxon>
        <taxon>Anaeramoeba</taxon>
    </lineage>
</organism>
<comment type="caution">
    <text evidence="3">The sequence shown here is derived from an EMBL/GenBank/DDBJ whole genome shotgun (WGS) entry which is preliminary data.</text>
</comment>
<evidence type="ECO:0000313" key="4">
    <source>
        <dbReference type="Proteomes" id="UP001149090"/>
    </source>
</evidence>
<dbReference type="OrthoDB" id="206452at2759"/>
<feature type="coiled-coil region" evidence="1">
    <location>
        <begin position="46"/>
        <end position="76"/>
    </location>
</feature>